<keyword evidence="4" id="KW-0961">Cell wall biogenesis/degradation</keyword>
<keyword evidence="2 5" id="KW-0378">Hydrolase</keyword>
<protein>
    <submittedName>
        <fullName evidence="7">Glycoside hydrolase family 5 protein</fullName>
    </submittedName>
</protein>
<dbReference type="FunFam" id="3.20.20.80:FF:000130">
    <property type="entry name" value="Endoglucanase C"/>
    <property type="match status" value="1"/>
</dbReference>
<evidence type="ECO:0000256" key="3">
    <source>
        <dbReference type="ARBA" id="ARBA00023295"/>
    </source>
</evidence>
<proteinExistence type="inferred from homology"/>
<accession>A0A2V1D686</accession>
<keyword evidence="8" id="KW-1185">Reference proteome</keyword>
<keyword evidence="3 5" id="KW-0326">Glycosidase</keyword>
<dbReference type="InterPro" id="IPR001547">
    <property type="entry name" value="Glyco_hydro_5"/>
</dbReference>
<dbReference type="STRING" id="97972.A0A2V1D686"/>
<evidence type="ECO:0000256" key="2">
    <source>
        <dbReference type="ARBA" id="ARBA00022801"/>
    </source>
</evidence>
<dbReference type="InterPro" id="IPR050386">
    <property type="entry name" value="Glycosyl_hydrolase_5"/>
</dbReference>
<evidence type="ECO:0000256" key="4">
    <source>
        <dbReference type="ARBA" id="ARBA00023316"/>
    </source>
</evidence>
<evidence type="ECO:0000313" key="7">
    <source>
        <dbReference type="EMBL" id="PVH93545.1"/>
    </source>
</evidence>
<reference evidence="7 8" key="1">
    <citation type="journal article" date="2018" name="Sci. Rep.">
        <title>Comparative genomics provides insights into the lifestyle and reveals functional heterogeneity of dark septate endophytic fungi.</title>
        <authorList>
            <person name="Knapp D.G."/>
            <person name="Nemeth J.B."/>
            <person name="Barry K."/>
            <person name="Hainaut M."/>
            <person name="Henrissat B."/>
            <person name="Johnson J."/>
            <person name="Kuo A."/>
            <person name="Lim J.H.P."/>
            <person name="Lipzen A."/>
            <person name="Nolan M."/>
            <person name="Ohm R.A."/>
            <person name="Tamas L."/>
            <person name="Grigoriev I.V."/>
            <person name="Spatafora J.W."/>
            <person name="Nagy L.G."/>
            <person name="Kovacs G.M."/>
        </authorList>
    </citation>
    <scope>NUCLEOTIDE SEQUENCE [LARGE SCALE GENOMIC DNA]</scope>
    <source>
        <strain evidence="7 8">DSE2036</strain>
    </source>
</reference>
<dbReference type="AlphaFoldDB" id="A0A2V1D686"/>
<evidence type="ECO:0000256" key="5">
    <source>
        <dbReference type="RuleBase" id="RU361153"/>
    </source>
</evidence>
<gene>
    <name evidence="7" type="ORF">DM02DRAFT_221603</name>
</gene>
<dbReference type="SUPFAM" id="SSF51445">
    <property type="entry name" value="(Trans)glycosidases"/>
    <property type="match status" value="1"/>
</dbReference>
<organism evidence="7 8">
    <name type="scientific">Periconia macrospinosa</name>
    <dbReference type="NCBI Taxonomy" id="97972"/>
    <lineage>
        <taxon>Eukaryota</taxon>
        <taxon>Fungi</taxon>
        <taxon>Dikarya</taxon>
        <taxon>Ascomycota</taxon>
        <taxon>Pezizomycotina</taxon>
        <taxon>Dothideomycetes</taxon>
        <taxon>Pleosporomycetidae</taxon>
        <taxon>Pleosporales</taxon>
        <taxon>Massarineae</taxon>
        <taxon>Periconiaceae</taxon>
        <taxon>Periconia</taxon>
    </lineage>
</organism>
<evidence type="ECO:0000256" key="1">
    <source>
        <dbReference type="ARBA" id="ARBA00005641"/>
    </source>
</evidence>
<dbReference type="PANTHER" id="PTHR31297:SF13">
    <property type="entry name" value="PUTATIVE-RELATED"/>
    <property type="match status" value="1"/>
</dbReference>
<dbReference type="Gene3D" id="3.20.20.80">
    <property type="entry name" value="Glycosidases"/>
    <property type="match status" value="1"/>
</dbReference>
<evidence type="ECO:0000259" key="6">
    <source>
        <dbReference type="Pfam" id="PF00150"/>
    </source>
</evidence>
<dbReference type="PANTHER" id="PTHR31297">
    <property type="entry name" value="GLUCAN ENDO-1,6-BETA-GLUCOSIDASE B"/>
    <property type="match status" value="1"/>
</dbReference>
<feature type="domain" description="Glycoside hydrolase family 5" evidence="6">
    <location>
        <begin position="81"/>
        <end position="340"/>
    </location>
</feature>
<dbReference type="GO" id="GO:0005576">
    <property type="term" value="C:extracellular region"/>
    <property type="evidence" value="ECO:0007669"/>
    <property type="project" value="TreeGrafter"/>
</dbReference>
<dbReference type="InterPro" id="IPR017853">
    <property type="entry name" value="GH"/>
</dbReference>
<sequence length="482" mass="55629">MATQLNRAPCEPLRVSGDAIVNATGERIVLKGTALGGYLNMENFITGYPGHENEHRAAMASVLGAEKAQYFFDRLLHYFFTEEDAEFFASLGMNCIRLPFNYRHFIDDQNPYEFKKEGFALLDRVVNICAKYNLYVVLDMHAVPGGQNQDWHSDSSLTKAIFWDFRVLQDQAIELWKAIAAHYRGNPVVCGYNLLNEPADPEHKRLIAWYERAEKAIRAVDPDAMLFIDGNTYAMDFTQFETVLPNAVYACHDYAQYGFPGYPLYEGAEEQKQKLRKQFERKVTFMRSKNVPIWNGEFGPVYADAKEPEAQHINDCRIKMLQEQLGIYDASQVSWSIWLYKDIGYQGMVYLDPSTPYMKLIAPMVAKKQKLALDFWGVVNKDGVKDVYSPFIEGLKKMVPEHLQKKKYPHIWTFDRHVERVVRESLMSEYIGWEFAELFAGKSMEELEELAKSFSFQNCVKRDSLNKTLREDSVKSNKKALS</sequence>
<dbReference type="GO" id="GO:0009251">
    <property type="term" value="P:glucan catabolic process"/>
    <property type="evidence" value="ECO:0007669"/>
    <property type="project" value="TreeGrafter"/>
</dbReference>
<dbReference type="Proteomes" id="UP000244855">
    <property type="component" value="Unassembled WGS sequence"/>
</dbReference>
<name>A0A2V1D686_9PLEO</name>
<comment type="similarity">
    <text evidence="1 5">Belongs to the glycosyl hydrolase 5 (cellulase A) family.</text>
</comment>
<evidence type="ECO:0000313" key="8">
    <source>
        <dbReference type="Proteomes" id="UP000244855"/>
    </source>
</evidence>
<dbReference type="EMBL" id="KZ805582">
    <property type="protein sequence ID" value="PVH93545.1"/>
    <property type="molecule type" value="Genomic_DNA"/>
</dbReference>
<dbReference type="GO" id="GO:0071555">
    <property type="term" value="P:cell wall organization"/>
    <property type="evidence" value="ECO:0007669"/>
    <property type="project" value="UniProtKB-KW"/>
</dbReference>
<dbReference type="GO" id="GO:0008422">
    <property type="term" value="F:beta-glucosidase activity"/>
    <property type="evidence" value="ECO:0007669"/>
    <property type="project" value="TreeGrafter"/>
</dbReference>
<dbReference type="GO" id="GO:0009986">
    <property type="term" value="C:cell surface"/>
    <property type="evidence" value="ECO:0007669"/>
    <property type="project" value="TreeGrafter"/>
</dbReference>
<dbReference type="OrthoDB" id="1887033at2759"/>
<dbReference type="Pfam" id="PF00150">
    <property type="entry name" value="Cellulase"/>
    <property type="match status" value="1"/>
</dbReference>